<organism evidence="2 3">
    <name type="scientific">Asaia spathodeae</name>
    <dbReference type="NCBI Taxonomy" id="657016"/>
    <lineage>
        <taxon>Bacteria</taxon>
        <taxon>Pseudomonadati</taxon>
        <taxon>Pseudomonadota</taxon>
        <taxon>Alphaproteobacteria</taxon>
        <taxon>Acetobacterales</taxon>
        <taxon>Acetobacteraceae</taxon>
        <taxon>Asaia</taxon>
    </lineage>
</organism>
<dbReference type="RefSeq" id="WP_267311930.1">
    <property type="nucleotide sequence ID" value="NZ_JABXXV010000006.1"/>
</dbReference>
<evidence type="ECO:0000313" key="2">
    <source>
        <dbReference type="EMBL" id="NVN47529.1"/>
    </source>
</evidence>
<comment type="caution">
    <text evidence="2">The sequence shown here is derived from an EMBL/GenBank/DDBJ whole genome shotgun (WGS) entry which is preliminary data.</text>
</comment>
<dbReference type="Pfam" id="PF18818">
    <property type="entry name" value="MPTase-PolyVal"/>
    <property type="match status" value="1"/>
</dbReference>
<accession>A0ABX2P6G1</accession>
<name>A0ABX2P6G1_9PROT</name>
<dbReference type="Proteomes" id="UP001516351">
    <property type="component" value="Unassembled WGS sequence"/>
</dbReference>
<dbReference type="InterPro" id="IPR041459">
    <property type="entry name" value="MPTase-PolyVal"/>
</dbReference>
<protein>
    <recommendedName>
        <fullName evidence="1">Polyvalent protein metallopeptidase domain-containing protein</fullName>
    </recommendedName>
</protein>
<evidence type="ECO:0000259" key="1">
    <source>
        <dbReference type="Pfam" id="PF18818"/>
    </source>
</evidence>
<evidence type="ECO:0000313" key="3">
    <source>
        <dbReference type="Proteomes" id="UP001516351"/>
    </source>
</evidence>
<sequence length="56" mass="6042">MTAAFVMVELDIAPRSDHASYIGSWLALMKEDKRAIFTAARLATEAAGDVTLSAAW</sequence>
<reference evidence="2 3" key="1">
    <citation type="submission" date="2020-06" db="EMBL/GenBank/DDBJ databases">
        <title>Synonyms of Asaia species.</title>
        <authorList>
            <person name="Sombolestani A."/>
        </authorList>
    </citation>
    <scope>NUCLEOTIDE SEQUENCE [LARGE SCALE GENOMIC DNA]</scope>
    <source>
        <strain evidence="2 3">LMG 27047</strain>
    </source>
</reference>
<gene>
    <name evidence="2" type="ORF">HW542_12030</name>
</gene>
<keyword evidence="3" id="KW-1185">Reference proteome</keyword>
<feature type="domain" description="Polyvalent protein metallopeptidase" evidence="1">
    <location>
        <begin position="1"/>
        <end position="41"/>
    </location>
</feature>
<dbReference type="EMBL" id="JABXXV010000006">
    <property type="protein sequence ID" value="NVN47529.1"/>
    <property type="molecule type" value="Genomic_DNA"/>
</dbReference>
<proteinExistence type="predicted"/>